<dbReference type="Proteomes" id="UP001523566">
    <property type="component" value="Unassembled WGS sequence"/>
</dbReference>
<keyword evidence="3" id="KW-0804">Transcription</keyword>
<dbReference type="EMBL" id="JAMZFW010000041">
    <property type="protein sequence ID" value="MCP1103706.1"/>
    <property type="molecule type" value="Genomic_DNA"/>
</dbReference>
<evidence type="ECO:0000313" key="6">
    <source>
        <dbReference type="Proteomes" id="UP001523566"/>
    </source>
</evidence>
<dbReference type="InterPro" id="IPR036390">
    <property type="entry name" value="WH_DNA-bd_sf"/>
</dbReference>
<gene>
    <name evidence="5" type="ORF">NK125_15005</name>
</gene>
<protein>
    <submittedName>
        <fullName evidence="5">MarR family winged helix-turn-helix transcriptional regulator</fullName>
    </submittedName>
</protein>
<evidence type="ECO:0000259" key="4">
    <source>
        <dbReference type="PROSITE" id="PS50995"/>
    </source>
</evidence>
<dbReference type="InterPro" id="IPR036388">
    <property type="entry name" value="WH-like_DNA-bd_sf"/>
</dbReference>
<dbReference type="RefSeq" id="WP_262067473.1">
    <property type="nucleotide sequence ID" value="NZ_JAMXOD010000041.1"/>
</dbReference>
<keyword evidence="1" id="KW-0805">Transcription regulation</keyword>
<keyword evidence="6" id="KW-1185">Reference proteome</keyword>
<accession>A0ABT1EDI3</accession>
<evidence type="ECO:0000256" key="2">
    <source>
        <dbReference type="ARBA" id="ARBA00023125"/>
    </source>
</evidence>
<dbReference type="SMART" id="SM00347">
    <property type="entry name" value="HTH_MARR"/>
    <property type="match status" value="1"/>
</dbReference>
<dbReference type="Pfam" id="PF01047">
    <property type="entry name" value="MarR"/>
    <property type="match status" value="1"/>
</dbReference>
<evidence type="ECO:0000313" key="5">
    <source>
        <dbReference type="EMBL" id="MCP1103706.1"/>
    </source>
</evidence>
<proteinExistence type="predicted"/>
<evidence type="ECO:0000256" key="1">
    <source>
        <dbReference type="ARBA" id="ARBA00023015"/>
    </source>
</evidence>
<dbReference type="InterPro" id="IPR052067">
    <property type="entry name" value="Metal_resp_HTH_trans_reg"/>
</dbReference>
<dbReference type="Gene3D" id="1.10.10.10">
    <property type="entry name" value="Winged helix-like DNA-binding domain superfamily/Winged helix DNA-binding domain"/>
    <property type="match status" value="1"/>
</dbReference>
<keyword evidence="2" id="KW-0238">DNA-binding</keyword>
<organism evidence="5 6">
    <name type="scientific">Aequitasia blattaphilus</name>
    <dbReference type="NCBI Taxonomy" id="2949332"/>
    <lineage>
        <taxon>Bacteria</taxon>
        <taxon>Bacillati</taxon>
        <taxon>Bacillota</taxon>
        <taxon>Clostridia</taxon>
        <taxon>Lachnospirales</taxon>
        <taxon>Lachnospiraceae</taxon>
        <taxon>Aequitasia</taxon>
    </lineage>
</organism>
<dbReference type="PANTHER" id="PTHR35790:SF4">
    <property type="entry name" value="HTH-TYPE TRANSCRIPTIONAL REGULATOR PCHR"/>
    <property type="match status" value="1"/>
</dbReference>
<reference evidence="5 6" key="1">
    <citation type="journal article" date="2022" name="Genome Biol. Evol.">
        <title>Host diet, physiology and behaviors set the stage for Lachnospiraceae cladogenesis.</title>
        <authorList>
            <person name="Vera-Ponce De Leon A."/>
            <person name="Schneider M."/>
            <person name="Jahnes B.C."/>
            <person name="Sadowski V."/>
            <person name="Camuy-Velez L.A."/>
            <person name="Duan J."/>
            <person name="Sabree Z.L."/>
        </authorList>
    </citation>
    <scope>NUCLEOTIDE SEQUENCE [LARGE SCALE GENOMIC DNA]</scope>
    <source>
        <strain evidence="5 6">PAL113</strain>
    </source>
</reference>
<evidence type="ECO:0000256" key="3">
    <source>
        <dbReference type="ARBA" id="ARBA00023163"/>
    </source>
</evidence>
<dbReference type="PROSITE" id="PS50995">
    <property type="entry name" value="HTH_MARR_2"/>
    <property type="match status" value="1"/>
</dbReference>
<comment type="caution">
    <text evidence="5">The sequence shown here is derived from an EMBL/GenBank/DDBJ whole genome shotgun (WGS) entry which is preliminary data.</text>
</comment>
<sequence length="164" mass="19009">MQMQCDVIHKFICVMDAMNRERKTPKNYGTGDILYEAEVKMLEAICLQPGINATTLATQMDVTRGAITQMMTRLETKGYIKHYHKGCNKKEKYYKLTNHGEKIREAYNEHHKHANEKVCEYLSGLDPETRKIIIRFLDQIENLPITEFECGGACHHETGENKEK</sequence>
<dbReference type="PANTHER" id="PTHR35790">
    <property type="entry name" value="HTH-TYPE TRANSCRIPTIONAL REGULATOR PCHR"/>
    <property type="match status" value="1"/>
</dbReference>
<name>A0ABT1EDI3_9FIRM</name>
<dbReference type="InterPro" id="IPR000835">
    <property type="entry name" value="HTH_MarR-typ"/>
</dbReference>
<feature type="domain" description="HTH marR-type" evidence="4">
    <location>
        <begin position="1"/>
        <end position="142"/>
    </location>
</feature>
<dbReference type="SUPFAM" id="SSF46785">
    <property type="entry name" value="Winged helix' DNA-binding domain"/>
    <property type="match status" value="1"/>
</dbReference>